<name>A0A9P6KCZ4_9FUNG</name>
<feature type="compositionally biased region" description="Polar residues" evidence="1">
    <location>
        <begin position="149"/>
        <end position="160"/>
    </location>
</feature>
<evidence type="ECO:0000313" key="2">
    <source>
        <dbReference type="EMBL" id="KAF9580361.1"/>
    </source>
</evidence>
<keyword evidence="3" id="KW-1185">Reference proteome</keyword>
<evidence type="ECO:0000313" key="3">
    <source>
        <dbReference type="Proteomes" id="UP000780801"/>
    </source>
</evidence>
<gene>
    <name evidence="2" type="ORF">BGW38_003025</name>
</gene>
<feature type="compositionally biased region" description="Basic residues" evidence="1">
    <location>
        <begin position="234"/>
        <end position="246"/>
    </location>
</feature>
<accession>A0A9P6KCZ4</accession>
<feature type="compositionally biased region" description="Polar residues" evidence="1">
    <location>
        <begin position="49"/>
        <end position="59"/>
    </location>
</feature>
<feature type="non-terminal residue" evidence="2">
    <location>
        <position position="365"/>
    </location>
</feature>
<feature type="compositionally biased region" description="Basic and acidic residues" evidence="1">
    <location>
        <begin position="222"/>
        <end position="233"/>
    </location>
</feature>
<reference evidence="2" key="1">
    <citation type="journal article" date="2020" name="Fungal Divers.">
        <title>Resolving the Mortierellaceae phylogeny through synthesis of multi-gene phylogenetics and phylogenomics.</title>
        <authorList>
            <person name="Vandepol N."/>
            <person name="Liber J."/>
            <person name="Desiro A."/>
            <person name="Na H."/>
            <person name="Kennedy M."/>
            <person name="Barry K."/>
            <person name="Grigoriev I.V."/>
            <person name="Miller A.N."/>
            <person name="O'Donnell K."/>
            <person name="Stajich J.E."/>
            <person name="Bonito G."/>
        </authorList>
    </citation>
    <scope>NUCLEOTIDE SEQUENCE</scope>
    <source>
        <strain evidence="2">KOD1015</strain>
    </source>
</reference>
<feature type="compositionally biased region" description="Polar residues" evidence="1">
    <location>
        <begin position="301"/>
        <end position="310"/>
    </location>
</feature>
<sequence length="365" mass="40301">MSDLFSSRAIPSMNGTKQYFFHESNPQLTSPPASTSPSSPSNSLIGAAQSFSNDGSADSTLRDSKTSSAQNEDDDAQENNIYQSICLTPPGPNTPISDCSTFLEGYELSNARMKEDPTRHLTRSDSMISLSTLSEVSKRKAPHSPTGRPRSQTATPTRPQSMIMYPHHPLYTLQHQRMPQRQALGEVPVESLYGFMPDSPQPTASKSSSFWEASENEQEVLEQYKRQKNEHHNARQSRRASAKPFKKPTLNRDYSTCTLFNNISLVGSNENASDQQQQQQQHQQHQQQEEIRLQSGDQDENTVVGSTFSADENEAPDQENVGTKEADDDIDSDAENRVPFGGSISPADVSSSARQPLSDISADLS</sequence>
<protein>
    <submittedName>
        <fullName evidence="2">Uncharacterized protein</fullName>
    </submittedName>
</protein>
<organism evidence="2 3">
    <name type="scientific">Lunasporangiospora selenospora</name>
    <dbReference type="NCBI Taxonomy" id="979761"/>
    <lineage>
        <taxon>Eukaryota</taxon>
        <taxon>Fungi</taxon>
        <taxon>Fungi incertae sedis</taxon>
        <taxon>Mucoromycota</taxon>
        <taxon>Mortierellomycotina</taxon>
        <taxon>Mortierellomycetes</taxon>
        <taxon>Mortierellales</taxon>
        <taxon>Mortierellaceae</taxon>
        <taxon>Lunasporangiospora</taxon>
    </lineage>
</organism>
<feature type="compositionally biased region" description="Polar residues" evidence="1">
    <location>
        <begin position="124"/>
        <end position="135"/>
    </location>
</feature>
<evidence type="ECO:0000256" key="1">
    <source>
        <dbReference type="SAM" id="MobiDB-lite"/>
    </source>
</evidence>
<comment type="caution">
    <text evidence="2">The sequence shown here is derived from an EMBL/GenBank/DDBJ whole genome shotgun (WGS) entry which is preliminary data.</text>
</comment>
<feature type="region of interest" description="Disordered" evidence="1">
    <location>
        <begin position="195"/>
        <end position="252"/>
    </location>
</feature>
<feature type="compositionally biased region" description="Polar residues" evidence="1">
    <location>
        <begin position="201"/>
        <end position="211"/>
    </location>
</feature>
<proteinExistence type="predicted"/>
<feature type="region of interest" description="Disordered" evidence="1">
    <location>
        <begin position="114"/>
        <end position="163"/>
    </location>
</feature>
<feature type="compositionally biased region" description="Low complexity" evidence="1">
    <location>
        <begin position="275"/>
        <end position="286"/>
    </location>
</feature>
<dbReference type="AlphaFoldDB" id="A0A9P6KCZ4"/>
<feature type="compositionally biased region" description="Basic and acidic residues" evidence="1">
    <location>
        <begin position="114"/>
        <end position="123"/>
    </location>
</feature>
<feature type="region of interest" description="Disordered" evidence="1">
    <location>
        <begin position="269"/>
        <end position="365"/>
    </location>
</feature>
<feature type="compositionally biased region" description="Low complexity" evidence="1">
    <location>
        <begin position="30"/>
        <end position="43"/>
    </location>
</feature>
<dbReference type="EMBL" id="JAABOA010002109">
    <property type="protein sequence ID" value="KAF9580361.1"/>
    <property type="molecule type" value="Genomic_DNA"/>
</dbReference>
<dbReference type="Proteomes" id="UP000780801">
    <property type="component" value="Unassembled WGS sequence"/>
</dbReference>
<feature type="region of interest" description="Disordered" evidence="1">
    <location>
        <begin position="16"/>
        <end position="90"/>
    </location>
</feature>